<dbReference type="eggNOG" id="ENOG5033Y0X">
    <property type="taxonomic scope" value="Bacteria"/>
</dbReference>
<reference evidence="1 2" key="1">
    <citation type="journal article" date="2014" name="J. Biotechnol.">
        <title>Complete genome sequence of the actinobacterium Actinoplanes friuliensis HAG 010964, producer of the lipopeptide antibiotic friulimycin.</title>
        <authorList>
            <person name="Ruckert C."/>
            <person name="Szczepanowski R."/>
            <person name="Albersmeier A."/>
            <person name="Goesmann A."/>
            <person name="Fischer N."/>
            <person name="Steinkamper A."/>
            <person name="Puhler A."/>
            <person name="Biener R."/>
            <person name="Schwartz D."/>
            <person name="Kalinowski J."/>
        </authorList>
    </citation>
    <scope>NUCLEOTIDE SEQUENCE [LARGE SCALE GENOMIC DNA]</scope>
    <source>
        <strain evidence="1 2">DSM 7358</strain>
    </source>
</reference>
<keyword evidence="2" id="KW-1185">Reference proteome</keyword>
<sequence length="166" mass="18256">MLMRYVVISRAEGNWPGNNLDPEPYLRVLPELLPQLPPGAREFAGAADHYDFTAVRCVKDLQFGSLTAGEAGAAQISMSLRFAPNPAKHDAALTVRYLGVSEFRIDVKQLGEKARVWPESRRLGDLQLDEILPVDGGCTHEIQLTGGHIFVRCTDLVAEWETTAGP</sequence>
<organism evidence="1 2">
    <name type="scientific">Actinoplanes friuliensis DSM 7358</name>
    <dbReference type="NCBI Taxonomy" id="1246995"/>
    <lineage>
        <taxon>Bacteria</taxon>
        <taxon>Bacillati</taxon>
        <taxon>Actinomycetota</taxon>
        <taxon>Actinomycetes</taxon>
        <taxon>Micromonosporales</taxon>
        <taxon>Micromonosporaceae</taxon>
        <taxon>Actinoplanes</taxon>
    </lineage>
</organism>
<dbReference type="KEGG" id="afs:AFR_39160"/>
<dbReference type="Proteomes" id="UP000017746">
    <property type="component" value="Chromosome"/>
</dbReference>
<protein>
    <submittedName>
        <fullName evidence="1">Uncharacterized protein</fullName>
    </submittedName>
</protein>
<gene>
    <name evidence="1" type="ORF">AFR_39160</name>
</gene>
<dbReference type="EMBL" id="CP006272">
    <property type="protein sequence ID" value="AGZ46086.1"/>
    <property type="molecule type" value="Genomic_DNA"/>
</dbReference>
<accession>U5WDU9</accession>
<dbReference type="HOGENOM" id="CLU_1667565_0_0_11"/>
<evidence type="ECO:0000313" key="1">
    <source>
        <dbReference type="EMBL" id="AGZ46086.1"/>
    </source>
</evidence>
<evidence type="ECO:0000313" key="2">
    <source>
        <dbReference type="Proteomes" id="UP000017746"/>
    </source>
</evidence>
<proteinExistence type="predicted"/>
<dbReference type="STRING" id="1246995.AFR_39160"/>
<dbReference type="AlphaFoldDB" id="U5WDU9"/>
<name>U5WDU9_9ACTN</name>